<feature type="region of interest" description="Disordered" evidence="1">
    <location>
        <begin position="67"/>
        <end position="88"/>
    </location>
</feature>
<dbReference type="Proteomes" id="UP001054945">
    <property type="component" value="Unassembled WGS sequence"/>
</dbReference>
<dbReference type="EMBL" id="BPLR01008574">
    <property type="protein sequence ID" value="GIY25776.1"/>
    <property type="molecule type" value="Genomic_DNA"/>
</dbReference>
<proteinExistence type="predicted"/>
<keyword evidence="3" id="KW-1185">Reference proteome</keyword>
<evidence type="ECO:0000313" key="3">
    <source>
        <dbReference type="Proteomes" id="UP001054945"/>
    </source>
</evidence>
<protein>
    <recommendedName>
        <fullName evidence="4">Ycf15</fullName>
    </recommendedName>
</protein>
<dbReference type="AlphaFoldDB" id="A0AAV4RY46"/>
<comment type="caution">
    <text evidence="2">The sequence shown here is derived from an EMBL/GenBank/DDBJ whole genome shotgun (WGS) entry which is preliminary data.</text>
</comment>
<reference evidence="2 3" key="1">
    <citation type="submission" date="2021-06" db="EMBL/GenBank/DDBJ databases">
        <title>Caerostris extrusa draft genome.</title>
        <authorList>
            <person name="Kono N."/>
            <person name="Arakawa K."/>
        </authorList>
    </citation>
    <scope>NUCLEOTIDE SEQUENCE [LARGE SCALE GENOMIC DNA]</scope>
</reference>
<accession>A0AAV4RY46</accession>
<name>A0AAV4RY46_CAEEX</name>
<sequence>MLFWIQIRHKPERFPTAPNPAPIVSCVFNLIFLPYATNLGHFPISSDKSNRNRSTRKFRECAGSRCRGQRSCRSSGRLSNEPNRLSIN</sequence>
<organism evidence="2 3">
    <name type="scientific">Caerostris extrusa</name>
    <name type="common">Bark spider</name>
    <name type="synonym">Caerostris bankana</name>
    <dbReference type="NCBI Taxonomy" id="172846"/>
    <lineage>
        <taxon>Eukaryota</taxon>
        <taxon>Metazoa</taxon>
        <taxon>Ecdysozoa</taxon>
        <taxon>Arthropoda</taxon>
        <taxon>Chelicerata</taxon>
        <taxon>Arachnida</taxon>
        <taxon>Araneae</taxon>
        <taxon>Araneomorphae</taxon>
        <taxon>Entelegynae</taxon>
        <taxon>Araneoidea</taxon>
        <taxon>Araneidae</taxon>
        <taxon>Caerostris</taxon>
    </lineage>
</organism>
<gene>
    <name evidence="2" type="ORF">CEXT_671501</name>
</gene>
<feature type="compositionally biased region" description="Low complexity" evidence="1">
    <location>
        <begin position="67"/>
        <end position="79"/>
    </location>
</feature>
<evidence type="ECO:0008006" key="4">
    <source>
        <dbReference type="Google" id="ProtNLM"/>
    </source>
</evidence>
<evidence type="ECO:0000313" key="2">
    <source>
        <dbReference type="EMBL" id="GIY25776.1"/>
    </source>
</evidence>
<evidence type="ECO:0000256" key="1">
    <source>
        <dbReference type="SAM" id="MobiDB-lite"/>
    </source>
</evidence>